<name>A0A252F5X9_9FIRM</name>
<dbReference type="EMBL" id="NHOC01000003">
    <property type="protein sequence ID" value="OUM21161.1"/>
    <property type="molecule type" value="Genomic_DNA"/>
</dbReference>
<comment type="caution">
    <text evidence="1">The sequence shown here is derived from an EMBL/GenBank/DDBJ whole genome shotgun (WGS) entry which is preliminary data.</text>
</comment>
<protein>
    <submittedName>
        <fullName evidence="1">Uncharacterized protein</fullName>
    </submittedName>
</protein>
<evidence type="ECO:0000313" key="1">
    <source>
        <dbReference type="EMBL" id="OUM21161.1"/>
    </source>
</evidence>
<dbReference type="AlphaFoldDB" id="A0A252F5X9"/>
<proteinExistence type="predicted"/>
<sequence>MGRPKKQKVEIYEGYMQKARHLADIYPDLLQQREEYRQAFLDRPVCTWEDAFTILTSAGNNNAGRVQTSGTSDHTARIALNIDSVMERENRDIVRAYLAPYQRVSDEIEMFELGMNRLNGRTLCVARQLFVERKRWNDITDEEGYLLGRSSVQFERNRALETIAAAIADWTERRLYAIYG</sequence>
<keyword evidence="2" id="KW-1185">Reference proteome</keyword>
<gene>
    <name evidence="1" type="ORF">CBW42_03755</name>
</gene>
<organism evidence="1 2">
    <name type="scientific">Butyricicoccus porcorum</name>
    <dbReference type="NCBI Taxonomy" id="1945634"/>
    <lineage>
        <taxon>Bacteria</taxon>
        <taxon>Bacillati</taxon>
        <taxon>Bacillota</taxon>
        <taxon>Clostridia</taxon>
        <taxon>Eubacteriales</taxon>
        <taxon>Butyricicoccaceae</taxon>
        <taxon>Butyricicoccus</taxon>
    </lineage>
</organism>
<accession>A0A252F5X9</accession>
<reference evidence="1 2" key="1">
    <citation type="submission" date="2017-05" db="EMBL/GenBank/DDBJ databases">
        <title>Butyricicoccus porcorum sp. nov. a butyrate-producing bacterium from the swine intestinal tract.</title>
        <authorList>
            <person name="Trachsel J."/>
            <person name="Humphrey S."/>
            <person name="Allen H.K."/>
        </authorList>
    </citation>
    <scope>NUCLEOTIDE SEQUENCE [LARGE SCALE GENOMIC DNA]</scope>
    <source>
        <strain evidence="1">BB10</strain>
    </source>
</reference>
<dbReference type="RefSeq" id="WP_087017928.1">
    <property type="nucleotide sequence ID" value="NZ_NHOC01000003.1"/>
</dbReference>
<evidence type="ECO:0000313" key="2">
    <source>
        <dbReference type="Proteomes" id="UP000194903"/>
    </source>
</evidence>
<dbReference type="Proteomes" id="UP000194903">
    <property type="component" value="Unassembled WGS sequence"/>
</dbReference>